<evidence type="ECO:0000256" key="2">
    <source>
        <dbReference type="ARBA" id="ARBA00005684"/>
    </source>
</evidence>
<dbReference type="InterPro" id="IPR017853">
    <property type="entry name" value="GH"/>
</dbReference>
<dbReference type="InterPro" id="IPR014756">
    <property type="entry name" value="Ig_E-set"/>
</dbReference>
<dbReference type="InterPro" id="IPR013783">
    <property type="entry name" value="Ig-like_fold"/>
</dbReference>
<evidence type="ECO:0000313" key="13">
    <source>
        <dbReference type="Proteomes" id="UP000001683"/>
    </source>
</evidence>
<dbReference type="OrthoDB" id="9805159at2"/>
<gene>
    <name evidence="12" type="ordered locus">Nther_0557</name>
</gene>
<dbReference type="SUPFAM" id="SSF81296">
    <property type="entry name" value="E set domains"/>
    <property type="match status" value="1"/>
</dbReference>
<dbReference type="STRING" id="457570.Nther_0557"/>
<dbReference type="NCBIfam" id="NF011083">
    <property type="entry name" value="PRK14510.1-2"/>
    <property type="match status" value="1"/>
</dbReference>
<dbReference type="InterPro" id="IPR003385">
    <property type="entry name" value="Glyco_hydro_77"/>
</dbReference>
<evidence type="ECO:0000256" key="8">
    <source>
        <dbReference type="ARBA" id="ARBA00031423"/>
    </source>
</evidence>
<dbReference type="NCBIfam" id="NF011080">
    <property type="entry name" value="PRK14508.1-3"/>
    <property type="match status" value="1"/>
</dbReference>
<feature type="domain" description="Glycosyl hydrolase family 13 catalytic" evidence="11">
    <location>
        <begin position="164"/>
        <end position="561"/>
    </location>
</feature>
<dbReference type="CAZy" id="GH13">
    <property type="family name" value="Glycoside Hydrolase Family 13"/>
</dbReference>
<accession>B2A6E2</accession>
<dbReference type="CAZy" id="GH77">
    <property type="family name" value="Glycoside Hydrolase Family 77"/>
</dbReference>
<dbReference type="eggNOG" id="COG1640">
    <property type="taxonomic scope" value="Bacteria"/>
</dbReference>
<dbReference type="InterPro" id="IPR013780">
    <property type="entry name" value="Glyco_hydro_b"/>
</dbReference>
<proteinExistence type="inferred from homology"/>
<dbReference type="InterPro" id="IPR004185">
    <property type="entry name" value="Glyco_hydro_13_lg-like_dom"/>
</dbReference>
<comment type="similarity">
    <text evidence="2 10">Belongs to the disproportionating enzyme family.</text>
</comment>
<sequence length="1175" mass="137358">METPIKLFHDSHNPLYRKPFGAVSINKEILLRLYIRTTNPKELQVLANCIDDQGNKVAYPMYQTGISENDCDQIDYDNGNGSIYKEELTGYFYEASIKSPDTPGLFWYTFTVVSNETKVYFGNNQELSGGPGQESHQEPLGYQVTVHEQDLQIPNWLKDAVIYQIFIDRFNNGNEDGTVSNPKRNSFLHSHWDNSPLYVRDQEGKILRWDFFGGNLEGVRQKLVYLKKLGVSIIYFNPIFEAESNHRYDVGDYHKIDAMIGNNEEFRQFCKEAENMNIKVILDGVFSHTGSNSLYFNKYGSYPSLGAYQSKESPYYNWYRFLEHPHKYESWWGIDNLPNVEEHNPDYQNFIISDDNSVLKHWFRHGAKGWRLDVIDEIPDEFLQNFYQTLKSQDPESIVIGEVWEDASNKISYDRRRQYLLGKELDSVTNYPLRNIMLDFVLDHNSSQETARRVLSLMENYPEDYFYTAMNLLGSHDVERVLTVLKDNTPDDLREDLDSIAKKRLKLLTLWQMTFPGIPSIYYGDEAGLEGYQDPDNRKTYPWGNEDQELVSWFRKLTAIRNHYDVLRTGDFSLVTTVSDSQQDLDKDILLYRRKISQNQDRFHQKRLNNTAVIVLNRNPRERKNLKIHISEVTGTNSGQSFVDPLEDYNIVSTDNDGYLEITLEPLECKLLLADRYQGNANFERNAGILLHPTSLPSPYGIGDLGKEAYRFVDFLRDSGQKFWQILPLNPPGYGNSPYQCFSAFAGNPLLISLDKLTEQGLLTQNRLSEAQQKQTNYVDYEKTYQLKEPLLQAAFENFIDNGGKESHDFREFISQHSYWLEDYAMFMALKAHFNYKPWHQWDDEEIIWRKPHALAKYREKLANTIDYHKFLQYIFFNQWHSLKNYTNKQNIHIIGDLPIFVAHDSSDVWALKHYFELDSQGKPAKKAGVPPDYFSENGQLWGNPHYDWNELEQDNYRWWIERIKVLMQLSDVVRIDHFRGFEAYWEIPGSEDTAVNGTWVKGPGEKFFNTIESNLQDKYDPQIIAEDLGVITSEVEELKLKFDYPGMSILQFAIHNEPDHKFRVPLYNKNTVAYTGTHDNDTIVGWLENELGERFSSQQEQINAAWKHIEMVYESDARSAIIPLQDFLGLNSNHRMNTPGTIGDNWEWRFCWDQIGQELSDKINNLVYKTKRKP</sequence>
<dbReference type="Gene3D" id="2.60.40.10">
    <property type="entry name" value="Immunoglobulins"/>
    <property type="match status" value="1"/>
</dbReference>
<dbReference type="Pfam" id="PF02446">
    <property type="entry name" value="Glyco_hydro_77"/>
    <property type="match status" value="1"/>
</dbReference>
<evidence type="ECO:0000256" key="4">
    <source>
        <dbReference type="ARBA" id="ARBA00020295"/>
    </source>
</evidence>
<dbReference type="InterPro" id="IPR006047">
    <property type="entry name" value="GH13_cat_dom"/>
</dbReference>
<evidence type="ECO:0000256" key="6">
    <source>
        <dbReference type="ARBA" id="ARBA00022679"/>
    </source>
</evidence>
<dbReference type="KEGG" id="nth:Nther_0557"/>
<dbReference type="NCBIfam" id="TIGR00217">
    <property type="entry name" value="malQ"/>
    <property type="match status" value="1"/>
</dbReference>
<dbReference type="Gene3D" id="3.20.20.80">
    <property type="entry name" value="Glycosidases"/>
    <property type="match status" value="2"/>
</dbReference>
<evidence type="ECO:0000259" key="11">
    <source>
        <dbReference type="SMART" id="SM00642"/>
    </source>
</evidence>
<evidence type="ECO:0000256" key="9">
    <source>
        <dbReference type="ARBA" id="ARBA00031501"/>
    </source>
</evidence>
<dbReference type="EMBL" id="CP001034">
    <property type="protein sequence ID" value="ACB84153.1"/>
    <property type="molecule type" value="Genomic_DNA"/>
</dbReference>
<keyword evidence="5 10" id="KW-0328">Glycosyltransferase</keyword>
<reference evidence="12 13" key="1">
    <citation type="submission" date="2008-04" db="EMBL/GenBank/DDBJ databases">
        <title>Complete sequence of chromosome of Natranaerobius thermophilus JW/NM-WN-LF.</title>
        <authorList>
            <consortium name="US DOE Joint Genome Institute"/>
            <person name="Copeland A."/>
            <person name="Lucas S."/>
            <person name="Lapidus A."/>
            <person name="Glavina del Rio T."/>
            <person name="Dalin E."/>
            <person name="Tice H."/>
            <person name="Bruce D."/>
            <person name="Goodwin L."/>
            <person name="Pitluck S."/>
            <person name="Chertkov O."/>
            <person name="Brettin T."/>
            <person name="Detter J.C."/>
            <person name="Han C."/>
            <person name="Kuske C.R."/>
            <person name="Schmutz J."/>
            <person name="Larimer F."/>
            <person name="Land M."/>
            <person name="Hauser L."/>
            <person name="Kyrpides N."/>
            <person name="Lykidis A."/>
            <person name="Mesbah N.M."/>
            <person name="Wiegel J."/>
        </authorList>
    </citation>
    <scope>NUCLEOTIDE SEQUENCE [LARGE SCALE GENOMIC DNA]</scope>
    <source>
        <strain evidence="13">ATCC BAA-1301 / DSM 18059 / JW/NM-WN-LF</strain>
    </source>
</reference>
<dbReference type="Gene3D" id="2.60.40.1180">
    <property type="entry name" value="Golgi alpha-mannosidase II"/>
    <property type="match status" value="1"/>
</dbReference>
<dbReference type="RefSeq" id="WP_012447039.1">
    <property type="nucleotide sequence ID" value="NC_010718.1"/>
</dbReference>
<keyword evidence="13" id="KW-1185">Reference proteome</keyword>
<reference evidence="12 13" key="2">
    <citation type="journal article" date="2011" name="J. Bacteriol.">
        <title>Complete genome sequence of the anaerobic, halophilic alkalithermophile Natranaerobius thermophilus JW/NM-WN-LF.</title>
        <authorList>
            <person name="Zhao B."/>
            <person name="Mesbah N.M."/>
            <person name="Dalin E."/>
            <person name="Goodwin L."/>
            <person name="Nolan M."/>
            <person name="Pitluck S."/>
            <person name="Chertkov O."/>
            <person name="Brettin T.S."/>
            <person name="Han J."/>
            <person name="Larimer F.W."/>
            <person name="Land M.L."/>
            <person name="Hauser L."/>
            <person name="Kyrpides N."/>
            <person name="Wiegel J."/>
        </authorList>
    </citation>
    <scope>NUCLEOTIDE SEQUENCE [LARGE SCALE GENOMIC DNA]</scope>
    <source>
        <strain evidence="13">ATCC BAA-1301 / DSM 18059 / JW/NM-WN-LF</strain>
    </source>
</reference>
<dbReference type="SMART" id="SM00642">
    <property type="entry name" value="Aamy"/>
    <property type="match status" value="1"/>
</dbReference>
<keyword evidence="7 10" id="KW-0119">Carbohydrate metabolism</keyword>
<evidence type="ECO:0000256" key="7">
    <source>
        <dbReference type="ARBA" id="ARBA00023277"/>
    </source>
</evidence>
<dbReference type="SUPFAM" id="SSF51445">
    <property type="entry name" value="(Trans)glycosidases"/>
    <property type="match status" value="2"/>
</dbReference>
<evidence type="ECO:0000256" key="3">
    <source>
        <dbReference type="ARBA" id="ARBA00012560"/>
    </source>
</evidence>
<protein>
    <recommendedName>
        <fullName evidence="4 10">4-alpha-glucanotransferase</fullName>
        <ecNumber evidence="3 10">2.4.1.25</ecNumber>
    </recommendedName>
    <alternativeName>
        <fullName evidence="8 10">Amylomaltase</fullName>
    </alternativeName>
    <alternativeName>
        <fullName evidence="9 10">Disproportionating enzyme</fullName>
    </alternativeName>
</protein>
<keyword evidence="6 10" id="KW-0808">Transferase</keyword>
<dbReference type="CAZy" id="CBM34">
    <property type="family name" value="Carbohydrate-Binding Module Family 34"/>
</dbReference>
<dbReference type="AlphaFoldDB" id="B2A6E2"/>
<dbReference type="Gene3D" id="3.90.400.10">
    <property type="entry name" value="Oligo-1,6-glucosidase, Domain 2"/>
    <property type="match status" value="1"/>
</dbReference>
<dbReference type="InterPro" id="IPR045857">
    <property type="entry name" value="O16G_dom_2"/>
</dbReference>
<dbReference type="GO" id="GO:0004553">
    <property type="term" value="F:hydrolase activity, hydrolyzing O-glycosyl compounds"/>
    <property type="evidence" value="ECO:0007669"/>
    <property type="project" value="InterPro"/>
</dbReference>
<comment type="catalytic activity">
    <reaction evidence="1 10">
        <text>Transfers a segment of a (1-&gt;4)-alpha-D-glucan to a new position in an acceptor, which may be glucose or a (1-&gt;4)-alpha-D-glucan.</text>
        <dbReference type="EC" id="2.4.1.25"/>
    </reaction>
</comment>
<dbReference type="Pfam" id="PF00128">
    <property type="entry name" value="Alpha-amylase"/>
    <property type="match status" value="1"/>
</dbReference>
<dbReference type="CDD" id="cd02857">
    <property type="entry name" value="E_set_CDase_PDE_N"/>
    <property type="match status" value="1"/>
</dbReference>
<dbReference type="PANTHER" id="PTHR32438">
    <property type="entry name" value="4-ALPHA-GLUCANOTRANSFERASE DPE1, CHLOROPLASTIC/AMYLOPLASTIC"/>
    <property type="match status" value="1"/>
</dbReference>
<dbReference type="GO" id="GO:0005975">
    <property type="term" value="P:carbohydrate metabolic process"/>
    <property type="evidence" value="ECO:0007669"/>
    <property type="project" value="InterPro"/>
</dbReference>
<dbReference type="PANTHER" id="PTHR32438:SF5">
    <property type="entry name" value="4-ALPHA-GLUCANOTRANSFERASE DPE1, CHLOROPLASTIC_AMYLOPLASTIC"/>
    <property type="match status" value="1"/>
</dbReference>
<evidence type="ECO:0000256" key="5">
    <source>
        <dbReference type="ARBA" id="ARBA00022676"/>
    </source>
</evidence>
<dbReference type="InParanoid" id="B2A6E2"/>
<dbReference type="HOGENOM" id="CLU_007997_2_1_9"/>
<evidence type="ECO:0000313" key="12">
    <source>
        <dbReference type="EMBL" id="ACB84153.1"/>
    </source>
</evidence>
<dbReference type="CDD" id="cd11338">
    <property type="entry name" value="AmyAc_CMD"/>
    <property type="match status" value="1"/>
</dbReference>
<evidence type="ECO:0000256" key="1">
    <source>
        <dbReference type="ARBA" id="ARBA00000439"/>
    </source>
</evidence>
<evidence type="ECO:0000256" key="10">
    <source>
        <dbReference type="RuleBase" id="RU361207"/>
    </source>
</evidence>
<organism evidence="12 13">
    <name type="scientific">Natranaerobius thermophilus (strain ATCC BAA-1301 / DSM 18059 / JW/NM-WN-LF)</name>
    <dbReference type="NCBI Taxonomy" id="457570"/>
    <lineage>
        <taxon>Bacteria</taxon>
        <taxon>Bacillati</taxon>
        <taxon>Bacillota</taxon>
        <taxon>Clostridia</taxon>
        <taxon>Natranaerobiales</taxon>
        <taxon>Natranaerobiaceae</taxon>
        <taxon>Natranaerobius</taxon>
    </lineage>
</organism>
<dbReference type="eggNOG" id="COG0366">
    <property type="taxonomic scope" value="Bacteria"/>
</dbReference>
<dbReference type="Proteomes" id="UP000001683">
    <property type="component" value="Chromosome"/>
</dbReference>
<dbReference type="GO" id="GO:0004134">
    <property type="term" value="F:4-alpha-glucanotransferase activity"/>
    <property type="evidence" value="ECO:0007669"/>
    <property type="project" value="UniProtKB-EC"/>
</dbReference>
<name>B2A6E2_NATTJ</name>
<dbReference type="EC" id="2.4.1.25" evidence="3 10"/>